<gene>
    <name evidence="2" type="ORF">AGLY_007643</name>
</gene>
<organism evidence="2 3">
    <name type="scientific">Aphis glycines</name>
    <name type="common">Soybean aphid</name>
    <dbReference type="NCBI Taxonomy" id="307491"/>
    <lineage>
        <taxon>Eukaryota</taxon>
        <taxon>Metazoa</taxon>
        <taxon>Ecdysozoa</taxon>
        <taxon>Arthropoda</taxon>
        <taxon>Hexapoda</taxon>
        <taxon>Insecta</taxon>
        <taxon>Pterygota</taxon>
        <taxon>Neoptera</taxon>
        <taxon>Paraneoptera</taxon>
        <taxon>Hemiptera</taxon>
        <taxon>Sternorrhyncha</taxon>
        <taxon>Aphidomorpha</taxon>
        <taxon>Aphidoidea</taxon>
        <taxon>Aphididae</taxon>
        <taxon>Aphidini</taxon>
        <taxon>Aphis</taxon>
        <taxon>Aphis</taxon>
    </lineage>
</organism>
<keyword evidence="1" id="KW-0472">Membrane</keyword>
<protein>
    <submittedName>
        <fullName evidence="2">Uncharacterized protein</fullName>
    </submittedName>
</protein>
<dbReference type="AlphaFoldDB" id="A0A6G0TML5"/>
<dbReference type="Proteomes" id="UP000475862">
    <property type="component" value="Unassembled WGS sequence"/>
</dbReference>
<proteinExistence type="predicted"/>
<accession>A0A6G0TML5</accession>
<dbReference type="Gene3D" id="3.30.40.10">
    <property type="entry name" value="Zinc/RING finger domain, C3HC4 (zinc finger)"/>
    <property type="match status" value="1"/>
</dbReference>
<keyword evidence="3" id="KW-1185">Reference proteome</keyword>
<name>A0A6G0TML5_APHGL</name>
<keyword evidence="1" id="KW-0812">Transmembrane</keyword>
<reference evidence="2 3" key="1">
    <citation type="submission" date="2019-08" db="EMBL/GenBank/DDBJ databases">
        <title>The genome of the soybean aphid Biotype 1, its phylome, world population structure and adaptation to the North American continent.</title>
        <authorList>
            <person name="Giordano R."/>
            <person name="Donthu R.K."/>
            <person name="Hernandez A.G."/>
            <person name="Wright C.L."/>
            <person name="Zimin A.V."/>
        </authorList>
    </citation>
    <scope>NUCLEOTIDE SEQUENCE [LARGE SCALE GENOMIC DNA]</scope>
    <source>
        <tissue evidence="2">Whole aphids</tissue>
    </source>
</reference>
<feature type="transmembrane region" description="Helical" evidence="1">
    <location>
        <begin position="68"/>
        <end position="88"/>
    </location>
</feature>
<dbReference type="InterPro" id="IPR013083">
    <property type="entry name" value="Znf_RING/FYVE/PHD"/>
</dbReference>
<dbReference type="EMBL" id="VYZN01000025">
    <property type="protein sequence ID" value="KAE9535742.1"/>
    <property type="molecule type" value="Genomic_DNA"/>
</dbReference>
<dbReference type="OrthoDB" id="6630164at2759"/>
<evidence type="ECO:0000313" key="3">
    <source>
        <dbReference type="Proteomes" id="UP000475862"/>
    </source>
</evidence>
<comment type="caution">
    <text evidence="2">The sequence shown here is derived from an EMBL/GenBank/DDBJ whole genome shotgun (WGS) entry which is preliminary data.</text>
</comment>
<dbReference type="Pfam" id="PF13920">
    <property type="entry name" value="zf-C3HC4_3"/>
    <property type="match status" value="1"/>
</dbReference>
<keyword evidence="1" id="KW-1133">Transmembrane helix</keyword>
<evidence type="ECO:0000313" key="2">
    <source>
        <dbReference type="EMBL" id="KAE9535742.1"/>
    </source>
</evidence>
<feature type="transmembrane region" description="Helical" evidence="1">
    <location>
        <begin position="7"/>
        <end position="25"/>
    </location>
</feature>
<sequence length="322" mass="36964">MYRTNCSSDLIEMMIISLIICYYLPNLESSSASVKAILMYQEYLWSLNNKIVSQKSKHLDVMRQSQCVIYYAVFQVSYTAHFVTINVFNQDSGVLLRRLRHHLLTELYGPVFFNQGVAITLTRGHLIGGPLSNLPYIIPILGVMTLKRLRNTDIAHKTVITHSGGSIRNLNNLKKLYLSIYITRAVKTKYLKNKNVHSTTPLKAYNLFSAERCIQQEINWHINAEQCNQLVTMEILSQNVLTTVRMKEIFLFRNIWSWFDGRKIMAMKKSLMIFLILKDGTRSHASVPCGHWVLCNDCANQLVNNHCPICNGESNGVICIRQ</sequence>
<evidence type="ECO:0000256" key="1">
    <source>
        <dbReference type="SAM" id="Phobius"/>
    </source>
</evidence>